<sequence length="491" mass="52470">MALHTLNALPTELLVFVIEHLDQAGDTAALARTNRRLYTTANPHLYQHAARSHDARPLAWAARHGLTATLHLALGAGIDPNHEFVERFPRDEWMKATETARTGSVPARGSDAENAAESKANANWPPETIGVRDHAATPPSRSLPSASLSGPQPAPDTVTRRFYAIHLAASRGHNDIIEILLAHGASFDVAAERLCACTQLRGLLNTLEDPQHDPTPTTWSPLHIAICHAHSATAKLLLSRGAPHLMECWADNGHWLSGYINTDLTALHHAAAMGLSDLVRHLVVERGRQQDVNRADHKTLTPLYHAYARRRWDSTVPLLLQLGADIDVETKLYIPYTAITPLGEACRLGHYDVASRLLDLGADAQHGFVGTDAGAGAPAGCLTPLHMCCMRPATAPGAPQRPLAEEGEGRAAARIRTMQKLIARGADLHARDCFGSTPMMAATQCGNVEAIKALLSAGVPLHGDGVAGMAALERGEIEGVCKPGVAASSGQ</sequence>
<feature type="repeat" description="ANK" evidence="3">
    <location>
        <begin position="298"/>
        <end position="331"/>
    </location>
</feature>
<feature type="compositionally biased region" description="Low complexity" evidence="4">
    <location>
        <begin position="136"/>
        <end position="149"/>
    </location>
</feature>
<feature type="region of interest" description="Disordered" evidence="4">
    <location>
        <begin position="99"/>
        <end position="154"/>
    </location>
</feature>
<keyword evidence="6" id="KW-1185">Reference proteome</keyword>
<dbReference type="InterPro" id="IPR002110">
    <property type="entry name" value="Ankyrin_rpt"/>
</dbReference>
<dbReference type="EMBL" id="MU853444">
    <property type="protein sequence ID" value="KAK4130044.1"/>
    <property type="molecule type" value="Genomic_DNA"/>
</dbReference>
<evidence type="ECO:0000256" key="2">
    <source>
        <dbReference type="ARBA" id="ARBA00023043"/>
    </source>
</evidence>
<dbReference type="PROSITE" id="PS50297">
    <property type="entry name" value="ANK_REP_REGION"/>
    <property type="match status" value="1"/>
</dbReference>
<dbReference type="Gene3D" id="1.25.40.20">
    <property type="entry name" value="Ankyrin repeat-containing domain"/>
    <property type="match status" value="3"/>
</dbReference>
<name>A0AAN6ZA91_9PEZI</name>
<reference evidence="5" key="2">
    <citation type="submission" date="2023-05" db="EMBL/GenBank/DDBJ databases">
        <authorList>
            <consortium name="Lawrence Berkeley National Laboratory"/>
            <person name="Steindorff A."/>
            <person name="Hensen N."/>
            <person name="Bonometti L."/>
            <person name="Westerberg I."/>
            <person name="Brannstrom I.O."/>
            <person name="Guillou S."/>
            <person name="Cros-Aarteil S."/>
            <person name="Calhoun S."/>
            <person name="Haridas S."/>
            <person name="Kuo A."/>
            <person name="Mondo S."/>
            <person name="Pangilinan J."/>
            <person name="Riley R."/>
            <person name="Labutti K."/>
            <person name="Andreopoulos B."/>
            <person name="Lipzen A."/>
            <person name="Chen C."/>
            <person name="Yanf M."/>
            <person name="Daum C."/>
            <person name="Ng V."/>
            <person name="Clum A."/>
            <person name="Ohm R."/>
            <person name="Martin F."/>
            <person name="Silar P."/>
            <person name="Natvig D."/>
            <person name="Lalanne C."/>
            <person name="Gautier V."/>
            <person name="Ament-Velasquez S.L."/>
            <person name="Kruys A."/>
            <person name="Hutchinson M.I."/>
            <person name="Powell A.J."/>
            <person name="Barry K."/>
            <person name="Miller A.N."/>
            <person name="Grigoriev I.V."/>
            <person name="Debuchy R."/>
            <person name="Gladieux P."/>
            <person name="Thoren M.H."/>
            <person name="Johannesson H."/>
        </authorList>
    </citation>
    <scope>NUCLEOTIDE SEQUENCE</scope>
    <source>
        <strain evidence="5">CBS 123565</strain>
    </source>
</reference>
<evidence type="ECO:0000313" key="5">
    <source>
        <dbReference type="EMBL" id="KAK4130044.1"/>
    </source>
</evidence>
<accession>A0AAN6ZA91</accession>
<dbReference type="InterPro" id="IPR036770">
    <property type="entry name" value="Ankyrin_rpt-contain_sf"/>
</dbReference>
<keyword evidence="2 3" id="KW-0040">ANK repeat</keyword>
<dbReference type="Pfam" id="PF12796">
    <property type="entry name" value="Ank_2"/>
    <property type="match status" value="2"/>
</dbReference>
<dbReference type="SMART" id="SM00248">
    <property type="entry name" value="ANK"/>
    <property type="match status" value="8"/>
</dbReference>
<evidence type="ECO:0000256" key="1">
    <source>
        <dbReference type="ARBA" id="ARBA00022737"/>
    </source>
</evidence>
<dbReference type="AlphaFoldDB" id="A0AAN6ZA91"/>
<evidence type="ECO:0000256" key="4">
    <source>
        <dbReference type="SAM" id="MobiDB-lite"/>
    </source>
</evidence>
<dbReference type="PANTHER" id="PTHR24173:SF74">
    <property type="entry name" value="ANKYRIN REPEAT DOMAIN-CONTAINING PROTEIN 16"/>
    <property type="match status" value="1"/>
</dbReference>
<organism evidence="5 6">
    <name type="scientific">Trichocladium antarcticum</name>
    <dbReference type="NCBI Taxonomy" id="1450529"/>
    <lineage>
        <taxon>Eukaryota</taxon>
        <taxon>Fungi</taxon>
        <taxon>Dikarya</taxon>
        <taxon>Ascomycota</taxon>
        <taxon>Pezizomycotina</taxon>
        <taxon>Sordariomycetes</taxon>
        <taxon>Sordariomycetidae</taxon>
        <taxon>Sordariales</taxon>
        <taxon>Chaetomiaceae</taxon>
        <taxon>Trichocladium</taxon>
    </lineage>
</organism>
<proteinExistence type="predicted"/>
<gene>
    <name evidence="5" type="ORF">BT67DRAFT_465277</name>
</gene>
<dbReference type="SUPFAM" id="SSF48403">
    <property type="entry name" value="Ankyrin repeat"/>
    <property type="match status" value="1"/>
</dbReference>
<dbReference type="PROSITE" id="PS50088">
    <property type="entry name" value="ANK_REPEAT"/>
    <property type="match status" value="2"/>
</dbReference>
<keyword evidence="1" id="KW-0677">Repeat</keyword>
<dbReference type="PANTHER" id="PTHR24173">
    <property type="entry name" value="ANKYRIN REPEAT CONTAINING"/>
    <property type="match status" value="1"/>
</dbReference>
<feature type="compositionally biased region" description="Low complexity" evidence="4">
    <location>
        <begin position="112"/>
        <end position="123"/>
    </location>
</feature>
<evidence type="ECO:0000313" key="6">
    <source>
        <dbReference type="Proteomes" id="UP001304895"/>
    </source>
</evidence>
<dbReference type="Pfam" id="PF00023">
    <property type="entry name" value="Ank"/>
    <property type="match status" value="1"/>
</dbReference>
<evidence type="ECO:0000256" key="3">
    <source>
        <dbReference type="PROSITE-ProRule" id="PRU00023"/>
    </source>
</evidence>
<feature type="repeat" description="ANK" evidence="3">
    <location>
        <begin position="160"/>
        <end position="192"/>
    </location>
</feature>
<comment type="caution">
    <text evidence="5">The sequence shown here is derived from an EMBL/GenBank/DDBJ whole genome shotgun (WGS) entry which is preliminary data.</text>
</comment>
<reference evidence="5" key="1">
    <citation type="journal article" date="2023" name="Mol. Phylogenet. Evol.">
        <title>Genome-scale phylogeny and comparative genomics of the fungal order Sordariales.</title>
        <authorList>
            <person name="Hensen N."/>
            <person name="Bonometti L."/>
            <person name="Westerberg I."/>
            <person name="Brannstrom I.O."/>
            <person name="Guillou S."/>
            <person name="Cros-Aarteil S."/>
            <person name="Calhoun S."/>
            <person name="Haridas S."/>
            <person name="Kuo A."/>
            <person name="Mondo S."/>
            <person name="Pangilinan J."/>
            <person name="Riley R."/>
            <person name="LaButti K."/>
            <person name="Andreopoulos B."/>
            <person name="Lipzen A."/>
            <person name="Chen C."/>
            <person name="Yan M."/>
            <person name="Daum C."/>
            <person name="Ng V."/>
            <person name="Clum A."/>
            <person name="Steindorff A."/>
            <person name="Ohm R.A."/>
            <person name="Martin F."/>
            <person name="Silar P."/>
            <person name="Natvig D.O."/>
            <person name="Lalanne C."/>
            <person name="Gautier V."/>
            <person name="Ament-Velasquez S.L."/>
            <person name="Kruys A."/>
            <person name="Hutchinson M.I."/>
            <person name="Powell A.J."/>
            <person name="Barry K."/>
            <person name="Miller A.N."/>
            <person name="Grigoriev I.V."/>
            <person name="Debuchy R."/>
            <person name="Gladieux P."/>
            <person name="Hiltunen Thoren M."/>
            <person name="Johannesson H."/>
        </authorList>
    </citation>
    <scope>NUCLEOTIDE SEQUENCE</scope>
    <source>
        <strain evidence="5">CBS 123565</strain>
    </source>
</reference>
<protein>
    <submittedName>
        <fullName evidence="5">Ankyrin</fullName>
    </submittedName>
</protein>
<dbReference type="Proteomes" id="UP001304895">
    <property type="component" value="Unassembled WGS sequence"/>
</dbReference>